<evidence type="ECO:0000313" key="10">
    <source>
        <dbReference type="Proteomes" id="UP000198577"/>
    </source>
</evidence>
<keyword evidence="3" id="KW-1003">Cell membrane</keyword>
<proteinExistence type="inferred from homology"/>
<dbReference type="PANTHER" id="PTHR43744:SF9">
    <property type="entry name" value="POLYGALACTURONAN_RHAMNOGALACTURONAN TRANSPORT SYSTEM PERMEASE PROTEIN YTCP"/>
    <property type="match status" value="1"/>
</dbReference>
<gene>
    <name evidence="9" type="ORF">SAMN05444406_1554</name>
</gene>
<feature type="domain" description="ABC transmembrane type-1" evidence="8">
    <location>
        <begin position="79"/>
        <end position="275"/>
    </location>
</feature>
<evidence type="ECO:0000256" key="5">
    <source>
        <dbReference type="ARBA" id="ARBA00022989"/>
    </source>
</evidence>
<name>A0A1I5YPA7_9FIRM</name>
<dbReference type="InterPro" id="IPR035906">
    <property type="entry name" value="MetI-like_sf"/>
</dbReference>
<keyword evidence="2 7" id="KW-0813">Transport</keyword>
<reference evidence="9 10" key="1">
    <citation type="submission" date="2016-10" db="EMBL/GenBank/DDBJ databases">
        <authorList>
            <person name="de Groot N.N."/>
        </authorList>
    </citation>
    <scope>NUCLEOTIDE SEQUENCE [LARGE SCALE GENOMIC DNA]</scope>
    <source>
        <strain evidence="9 10">DSM 20678</strain>
    </source>
</reference>
<feature type="transmembrane region" description="Helical" evidence="7">
    <location>
        <begin position="83"/>
        <end position="102"/>
    </location>
</feature>
<dbReference type="Pfam" id="PF00528">
    <property type="entry name" value="BPD_transp_1"/>
    <property type="match status" value="1"/>
</dbReference>
<evidence type="ECO:0000256" key="1">
    <source>
        <dbReference type="ARBA" id="ARBA00004651"/>
    </source>
</evidence>
<feature type="transmembrane region" description="Helical" evidence="7">
    <location>
        <begin position="187"/>
        <end position="212"/>
    </location>
</feature>
<accession>A0A1I5YPA7</accession>
<evidence type="ECO:0000259" key="8">
    <source>
        <dbReference type="PROSITE" id="PS50928"/>
    </source>
</evidence>
<comment type="similarity">
    <text evidence="7">Belongs to the binding-protein-dependent transport system permease family.</text>
</comment>
<dbReference type="OrthoDB" id="157184at2"/>
<evidence type="ECO:0000256" key="2">
    <source>
        <dbReference type="ARBA" id="ARBA00022448"/>
    </source>
</evidence>
<evidence type="ECO:0000256" key="6">
    <source>
        <dbReference type="ARBA" id="ARBA00023136"/>
    </source>
</evidence>
<feature type="transmembrane region" description="Helical" evidence="7">
    <location>
        <begin position="114"/>
        <end position="139"/>
    </location>
</feature>
<dbReference type="PANTHER" id="PTHR43744">
    <property type="entry name" value="ABC TRANSPORTER PERMEASE PROTEIN MG189-RELATED-RELATED"/>
    <property type="match status" value="1"/>
</dbReference>
<dbReference type="GO" id="GO:0055085">
    <property type="term" value="P:transmembrane transport"/>
    <property type="evidence" value="ECO:0007669"/>
    <property type="project" value="InterPro"/>
</dbReference>
<evidence type="ECO:0000256" key="4">
    <source>
        <dbReference type="ARBA" id="ARBA00022692"/>
    </source>
</evidence>
<keyword evidence="6 7" id="KW-0472">Membrane</keyword>
<dbReference type="Proteomes" id="UP000198577">
    <property type="component" value="Unassembled WGS sequence"/>
</dbReference>
<dbReference type="EMBL" id="FOXR01000055">
    <property type="protein sequence ID" value="SFQ45952.1"/>
    <property type="molecule type" value="Genomic_DNA"/>
</dbReference>
<feature type="transmembrane region" description="Helical" evidence="7">
    <location>
        <begin position="264"/>
        <end position="283"/>
    </location>
</feature>
<dbReference type="CDD" id="cd06261">
    <property type="entry name" value="TM_PBP2"/>
    <property type="match status" value="1"/>
</dbReference>
<evidence type="ECO:0000313" key="9">
    <source>
        <dbReference type="EMBL" id="SFQ45952.1"/>
    </source>
</evidence>
<keyword evidence="10" id="KW-1185">Reference proteome</keyword>
<dbReference type="AlphaFoldDB" id="A0A1I5YPA7"/>
<comment type="subcellular location">
    <subcellularLocation>
        <location evidence="1 7">Cell membrane</location>
        <topology evidence="1 7">Multi-pass membrane protein</topology>
    </subcellularLocation>
</comment>
<dbReference type="STRING" id="937334.SAMN05444406_1554"/>
<evidence type="ECO:0000256" key="7">
    <source>
        <dbReference type="RuleBase" id="RU363032"/>
    </source>
</evidence>
<dbReference type="GO" id="GO:0005886">
    <property type="term" value="C:plasma membrane"/>
    <property type="evidence" value="ECO:0007669"/>
    <property type="project" value="UniProtKB-SubCell"/>
</dbReference>
<dbReference type="Gene3D" id="1.10.3720.10">
    <property type="entry name" value="MetI-like"/>
    <property type="match status" value="1"/>
</dbReference>
<protein>
    <submittedName>
        <fullName evidence="9">Carbohydrate ABC transporter membrane protein 2, CUT1 family</fullName>
    </submittedName>
</protein>
<dbReference type="RefSeq" id="WP_025746877.1">
    <property type="nucleotide sequence ID" value="NZ_FOXR01000055.1"/>
</dbReference>
<dbReference type="SUPFAM" id="SSF161098">
    <property type="entry name" value="MetI-like"/>
    <property type="match status" value="1"/>
</dbReference>
<sequence>MRRKFLARRTKGEVVFDIVNTIIMIVICFMMLYPVWYTLVNSLNDGTDAMLGGIYWWPRVFSLDSYKAVFADSKIFRAFGVSFFRTIIGTTVHVFFTSMVAYGLSKKYLMGRKYFMAMGTITLFFSGGLIPTFLLYRSLGLLDRFAVYIIPAMFNFYNLLIFQAFFREIPDALEESAKIDGANDFYIFFKIIIPLSKPVLATIALFTGVYHWNDYFAGVIFINNPDLQPIQTFLYRVIAETTSVQMLQNMPAGIRTTSVTSQTIRLATMIVTTVPVVCVYPFLQKYFVKGMLLGSIKG</sequence>
<keyword evidence="5 7" id="KW-1133">Transmembrane helix</keyword>
<organism evidence="9 10">
    <name type="scientific">Caldicoprobacter faecalis</name>
    <dbReference type="NCBI Taxonomy" id="937334"/>
    <lineage>
        <taxon>Bacteria</taxon>
        <taxon>Bacillati</taxon>
        <taxon>Bacillota</taxon>
        <taxon>Clostridia</taxon>
        <taxon>Caldicoprobacterales</taxon>
        <taxon>Caldicoprobacteraceae</taxon>
        <taxon>Caldicoprobacter</taxon>
    </lineage>
</organism>
<feature type="transmembrane region" description="Helical" evidence="7">
    <location>
        <begin position="145"/>
        <end position="166"/>
    </location>
</feature>
<evidence type="ECO:0000256" key="3">
    <source>
        <dbReference type="ARBA" id="ARBA00022475"/>
    </source>
</evidence>
<keyword evidence="4 7" id="KW-0812">Transmembrane</keyword>
<dbReference type="PROSITE" id="PS50928">
    <property type="entry name" value="ABC_TM1"/>
    <property type="match status" value="1"/>
</dbReference>
<dbReference type="InterPro" id="IPR000515">
    <property type="entry name" value="MetI-like"/>
</dbReference>
<feature type="transmembrane region" description="Helical" evidence="7">
    <location>
        <begin position="12"/>
        <end position="36"/>
    </location>
</feature>